<dbReference type="EMBL" id="SSTJ01000009">
    <property type="protein sequence ID" value="THG36974.1"/>
    <property type="molecule type" value="Genomic_DNA"/>
</dbReference>
<feature type="domain" description="tRNA/rRNA methyltransferase SpoU type" evidence="3">
    <location>
        <begin position="156"/>
        <end position="320"/>
    </location>
</feature>
<dbReference type="Gene3D" id="3.30.1330.30">
    <property type="match status" value="1"/>
</dbReference>
<dbReference type="Pfam" id="PF00588">
    <property type="entry name" value="SpoU_methylase"/>
    <property type="match status" value="1"/>
</dbReference>
<dbReference type="Gene3D" id="3.40.1280.10">
    <property type="match status" value="1"/>
</dbReference>
<dbReference type="InterPro" id="IPR001537">
    <property type="entry name" value="SpoU_MeTrfase"/>
</dbReference>
<dbReference type="InterPro" id="IPR029026">
    <property type="entry name" value="tRNA_m1G_MTases_N"/>
</dbReference>
<gene>
    <name evidence="4" type="ORF">E5986_07870</name>
</gene>
<dbReference type="GO" id="GO:0008173">
    <property type="term" value="F:RNA methyltransferase activity"/>
    <property type="evidence" value="ECO:0007669"/>
    <property type="project" value="InterPro"/>
</dbReference>
<evidence type="ECO:0000256" key="2">
    <source>
        <dbReference type="ARBA" id="ARBA00022679"/>
    </source>
</evidence>
<dbReference type="InterPro" id="IPR051259">
    <property type="entry name" value="rRNA_Methyltransferase"/>
</dbReference>
<dbReference type="InterPro" id="IPR029028">
    <property type="entry name" value="Alpha/beta_knot_MTases"/>
</dbReference>
<proteinExistence type="predicted"/>
<dbReference type="AlphaFoldDB" id="A0A4S4G1Z0"/>
<dbReference type="GO" id="GO:0032259">
    <property type="term" value="P:methylation"/>
    <property type="evidence" value="ECO:0007669"/>
    <property type="project" value="UniProtKB-KW"/>
</dbReference>
<dbReference type="GO" id="GO:0003723">
    <property type="term" value="F:RNA binding"/>
    <property type="evidence" value="ECO:0007669"/>
    <property type="project" value="InterPro"/>
</dbReference>
<evidence type="ECO:0000256" key="1">
    <source>
        <dbReference type="ARBA" id="ARBA00022603"/>
    </source>
</evidence>
<comment type="caution">
    <text evidence="4">The sequence shown here is derived from an EMBL/GenBank/DDBJ whole genome shotgun (WGS) entry which is preliminary data.</text>
</comment>
<keyword evidence="1 4" id="KW-0489">Methyltransferase</keyword>
<accession>A0A4S4G1Z0</accession>
<dbReference type="PANTHER" id="PTHR43191">
    <property type="entry name" value="RRNA METHYLTRANSFERASE 3"/>
    <property type="match status" value="1"/>
</dbReference>
<sequence>MPLIYVSSLDDARLDAYARLTEAQLRSKLEPERALFIAESEKVIERAFEGGMEPISLLMEEKWLAAMGPLIAQMEERRRATAYAPARPATSALASQSTAGTSLAHLLDDPDSLPVFIAPRDELARLTGFELTRGALGAFRRPALPSVADVLEGARLVAVLEDITNHTNVGAIFRSAAAMGVDAVLASPACYDPLYRRAVRVSMGTVFQVPWTRIGELDVPNHPGEGTWSAEGVDQLHELGFTCAAMALSDDSITPDELAGLLTERETATGTPAKLALLFGTEGEGLAPATIDRCDYTVRIPMAHGVDSLNVAASSAVAFYAFRHLSQLRR</sequence>
<dbReference type="RefSeq" id="WP_136434825.1">
    <property type="nucleotide sequence ID" value="NZ_CAQROT010000028.1"/>
</dbReference>
<dbReference type="SUPFAM" id="SSF75217">
    <property type="entry name" value="alpha/beta knot"/>
    <property type="match status" value="1"/>
</dbReference>
<dbReference type="PANTHER" id="PTHR43191:SF12">
    <property type="entry name" value="RRNA METHYLASE"/>
    <property type="match status" value="1"/>
</dbReference>
<protein>
    <submittedName>
        <fullName evidence="4">RNA methyltransferase</fullName>
    </submittedName>
</protein>
<reference evidence="4 5" key="1">
    <citation type="submission" date="2019-04" db="EMBL/GenBank/DDBJ databases">
        <title>Microbes associate with the intestines of laboratory mice.</title>
        <authorList>
            <person name="Navarre W."/>
            <person name="Wong E."/>
            <person name="Huang K.C."/>
            <person name="Tropini C."/>
            <person name="Ng K."/>
            <person name="Yu B."/>
        </authorList>
    </citation>
    <scope>NUCLEOTIDE SEQUENCE [LARGE SCALE GENOMIC DNA]</scope>
    <source>
        <strain evidence="4 5">NM80_B27</strain>
    </source>
</reference>
<evidence type="ECO:0000259" key="3">
    <source>
        <dbReference type="Pfam" id="PF00588"/>
    </source>
</evidence>
<dbReference type="InterPro" id="IPR029064">
    <property type="entry name" value="Ribosomal_eL30-like_sf"/>
</dbReference>
<evidence type="ECO:0000313" key="5">
    <source>
        <dbReference type="Proteomes" id="UP000308978"/>
    </source>
</evidence>
<dbReference type="CDD" id="cd18095">
    <property type="entry name" value="SpoU-like_rRNA-MTase"/>
    <property type="match status" value="1"/>
</dbReference>
<evidence type="ECO:0000313" key="4">
    <source>
        <dbReference type="EMBL" id="THG36974.1"/>
    </source>
</evidence>
<organism evidence="4 5">
    <name type="scientific">Adlercreutzia caecimuris</name>
    <dbReference type="NCBI Taxonomy" id="671266"/>
    <lineage>
        <taxon>Bacteria</taxon>
        <taxon>Bacillati</taxon>
        <taxon>Actinomycetota</taxon>
        <taxon>Coriobacteriia</taxon>
        <taxon>Eggerthellales</taxon>
        <taxon>Eggerthellaceae</taxon>
        <taxon>Adlercreutzia</taxon>
    </lineage>
</organism>
<dbReference type="SUPFAM" id="SSF55315">
    <property type="entry name" value="L30e-like"/>
    <property type="match status" value="1"/>
</dbReference>
<dbReference type="GO" id="GO:0006396">
    <property type="term" value="P:RNA processing"/>
    <property type="evidence" value="ECO:0007669"/>
    <property type="project" value="InterPro"/>
</dbReference>
<name>A0A4S4G1Z0_9ACTN</name>
<keyword evidence="2 4" id="KW-0808">Transferase</keyword>
<dbReference type="Proteomes" id="UP000308978">
    <property type="component" value="Unassembled WGS sequence"/>
</dbReference>